<comment type="caution">
    <text evidence="10">The sequence shown here is derived from an EMBL/GenBank/DDBJ whole genome shotgun (WGS) entry which is preliminary data.</text>
</comment>
<reference evidence="10 11" key="1">
    <citation type="submission" date="2018-08" db="EMBL/GenBank/DDBJ databases">
        <title>Komagataeibacter sp. AV 382.</title>
        <authorList>
            <person name="Skraban J."/>
            <person name="Trcek J."/>
        </authorList>
    </citation>
    <scope>NUCLEOTIDE SEQUENCE [LARGE SCALE GENOMIC DNA]</scope>
    <source>
        <strain evidence="10 11">AV 382</strain>
    </source>
</reference>
<dbReference type="SUPFAM" id="SSF111369">
    <property type="entry name" value="HlyD-like secretion proteins"/>
    <property type="match status" value="1"/>
</dbReference>
<dbReference type="OrthoDB" id="9806939at2"/>
<dbReference type="Gene3D" id="1.10.287.470">
    <property type="entry name" value="Helix hairpin bin"/>
    <property type="match status" value="1"/>
</dbReference>
<comment type="subcellular location">
    <subcellularLocation>
        <location evidence="1">Cell envelope</location>
    </subcellularLocation>
</comment>
<comment type="similarity">
    <text evidence="2">Belongs to the membrane fusion protein (MFP) (TC 8.A.1) family.</text>
</comment>
<dbReference type="Gene3D" id="2.40.420.20">
    <property type="match status" value="1"/>
</dbReference>
<keyword evidence="11" id="KW-1185">Reference proteome</keyword>
<gene>
    <name evidence="10" type="ORF">DY926_04500</name>
</gene>
<dbReference type="Proteomes" id="UP000262371">
    <property type="component" value="Unassembled WGS sequence"/>
</dbReference>
<keyword evidence="3" id="KW-0813">Transport</keyword>
<dbReference type="Gene3D" id="2.40.30.170">
    <property type="match status" value="1"/>
</dbReference>
<evidence type="ECO:0000259" key="9">
    <source>
        <dbReference type="Pfam" id="PF25967"/>
    </source>
</evidence>
<evidence type="ECO:0000259" key="8">
    <source>
        <dbReference type="Pfam" id="PF25954"/>
    </source>
</evidence>
<dbReference type="Gene3D" id="2.40.50.100">
    <property type="match status" value="1"/>
</dbReference>
<dbReference type="RefSeq" id="WP_116702282.1">
    <property type="nucleotide sequence ID" value="NZ_QUWV01000036.1"/>
</dbReference>
<dbReference type="PANTHER" id="PTHR30469:SF37">
    <property type="entry name" value="RAGD PROTEIN"/>
    <property type="match status" value="1"/>
</dbReference>
<dbReference type="PANTHER" id="PTHR30469">
    <property type="entry name" value="MULTIDRUG RESISTANCE PROTEIN MDTA"/>
    <property type="match status" value="1"/>
</dbReference>
<feature type="domain" description="Multidrug resistance protein MdtA-like C-terminal permuted SH3" evidence="9">
    <location>
        <begin position="318"/>
        <end position="372"/>
    </location>
</feature>
<dbReference type="NCBIfam" id="TIGR01730">
    <property type="entry name" value="RND_mfp"/>
    <property type="match status" value="1"/>
</dbReference>
<dbReference type="InterPro" id="IPR058792">
    <property type="entry name" value="Beta-barrel_RND_2"/>
</dbReference>
<dbReference type="EMBL" id="QUWV01000036">
    <property type="protein sequence ID" value="RFD20701.1"/>
    <property type="molecule type" value="Genomic_DNA"/>
</dbReference>
<dbReference type="InterPro" id="IPR058624">
    <property type="entry name" value="MdtA-like_HH"/>
</dbReference>
<feature type="domain" description="Multidrug resistance protein MdtA-like alpha-helical hairpin" evidence="6">
    <location>
        <begin position="122"/>
        <end position="178"/>
    </location>
</feature>
<protein>
    <submittedName>
        <fullName evidence="10">Efflux RND transporter periplasmic adaptor subunit</fullName>
    </submittedName>
</protein>
<dbReference type="AlphaFoldDB" id="A0A371Z2J7"/>
<proteinExistence type="inferred from homology"/>
<evidence type="ECO:0000259" key="6">
    <source>
        <dbReference type="Pfam" id="PF25876"/>
    </source>
</evidence>
<evidence type="ECO:0000256" key="1">
    <source>
        <dbReference type="ARBA" id="ARBA00004196"/>
    </source>
</evidence>
<evidence type="ECO:0000256" key="3">
    <source>
        <dbReference type="ARBA" id="ARBA00022448"/>
    </source>
</evidence>
<keyword evidence="5" id="KW-0812">Transmembrane</keyword>
<evidence type="ECO:0000256" key="2">
    <source>
        <dbReference type="ARBA" id="ARBA00009477"/>
    </source>
</evidence>
<keyword evidence="5" id="KW-0472">Membrane</keyword>
<feature type="transmembrane region" description="Helical" evidence="5">
    <location>
        <begin position="18"/>
        <end position="36"/>
    </location>
</feature>
<dbReference type="Pfam" id="PF25917">
    <property type="entry name" value="BSH_RND"/>
    <property type="match status" value="1"/>
</dbReference>
<feature type="region of interest" description="Disordered" evidence="4">
    <location>
        <begin position="397"/>
        <end position="428"/>
    </location>
</feature>
<dbReference type="InterPro" id="IPR058625">
    <property type="entry name" value="MdtA-like_BSH"/>
</dbReference>
<dbReference type="Pfam" id="PF25954">
    <property type="entry name" value="Beta-barrel_RND_2"/>
    <property type="match status" value="1"/>
</dbReference>
<evidence type="ECO:0000256" key="5">
    <source>
        <dbReference type="SAM" id="Phobius"/>
    </source>
</evidence>
<keyword evidence="5" id="KW-1133">Transmembrane helix</keyword>
<dbReference type="InterPro" id="IPR006143">
    <property type="entry name" value="RND_pump_MFP"/>
</dbReference>
<evidence type="ECO:0000313" key="10">
    <source>
        <dbReference type="EMBL" id="RFD20701.1"/>
    </source>
</evidence>
<dbReference type="Pfam" id="PF25967">
    <property type="entry name" value="RND-MFP_C"/>
    <property type="match status" value="1"/>
</dbReference>
<dbReference type="InterPro" id="IPR058627">
    <property type="entry name" value="MdtA-like_C"/>
</dbReference>
<feature type="domain" description="CusB-like beta-barrel" evidence="8">
    <location>
        <begin position="241"/>
        <end position="312"/>
    </location>
</feature>
<dbReference type="Pfam" id="PF25876">
    <property type="entry name" value="HH_MFP_RND"/>
    <property type="match status" value="1"/>
</dbReference>
<organism evidence="10 11">
    <name type="scientific">Komagataeibacter melaceti</name>
    <dbReference type="NCBI Taxonomy" id="2766577"/>
    <lineage>
        <taxon>Bacteria</taxon>
        <taxon>Pseudomonadati</taxon>
        <taxon>Pseudomonadota</taxon>
        <taxon>Alphaproteobacteria</taxon>
        <taxon>Acetobacterales</taxon>
        <taxon>Acetobacteraceae</taxon>
        <taxon>Komagataeibacter</taxon>
    </lineage>
</organism>
<dbReference type="GO" id="GO:0015562">
    <property type="term" value="F:efflux transmembrane transporter activity"/>
    <property type="evidence" value="ECO:0007669"/>
    <property type="project" value="TreeGrafter"/>
</dbReference>
<dbReference type="GO" id="GO:1990281">
    <property type="term" value="C:efflux pump complex"/>
    <property type="evidence" value="ECO:0007669"/>
    <property type="project" value="TreeGrafter"/>
</dbReference>
<accession>A0A371Z2J7</accession>
<evidence type="ECO:0000313" key="11">
    <source>
        <dbReference type="Proteomes" id="UP000262371"/>
    </source>
</evidence>
<name>A0A371Z2J7_9PROT</name>
<evidence type="ECO:0000259" key="7">
    <source>
        <dbReference type="Pfam" id="PF25917"/>
    </source>
</evidence>
<sequence>MTASGENQTPRRSGRGRLYVTLGGIVLAAVVVGGIVERRVHVAHLKSAAQDAAIPRVQVILPQQGPKTRTLDLPGNISAWYQAPIYAQVSGYVQMWYKDIGAKVKAGEILATIDTPGLDAQYAASKANFDVAMARYRLAQITARRWRALQGTQAVSQQEVDVQVADAEVRQAEVEAARHEVSRYAALIGFKQLVAPFDGVVTSRRADVGDYVNAGGGDLSSRGTATELFSVADVHRMRIFVSIPQDYADIISPKLTGDVSVPQYPGRIFKAKFLATARAFNAGTRTVTTELVVDNDKHELWPDSYANIHFVAPGDPDILIIPEGALVFRAQGMQVAVVDEDNRIRLRNVTVGTNLGTKVQVLAGIGPKDRIVNNPSAGLLEGQKVYLVGATPGYNDAGATASPAVDKGDDVRAMPAGDSNANDAGVRQ</sequence>
<feature type="domain" description="Multidrug resistance protein MdtA-like barrel-sandwich hybrid" evidence="7">
    <location>
        <begin position="83"/>
        <end position="215"/>
    </location>
</feature>
<evidence type="ECO:0000256" key="4">
    <source>
        <dbReference type="SAM" id="MobiDB-lite"/>
    </source>
</evidence>